<protein>
    <submittedName>
        <fullName evidence="1">Uncharacterized protein</fullName>
    </submittedName>
</protein>
<proteinExistence type="predicted"/>
<gene>
    <name evidence="1" type="ORF">LCGC14_2197450</name>
</gene>
<dbReference type="EMBL" id="LAZR01028885">
    <property type="protein sequence ID" value="KKL61221.1"/>
    <property type="molecule type" value="Genomic_DNA"/>
</dbReference>
<name>A0A0F9E4U3_9ZZZZ</name>
<sequence length="101" mass="12281">MSMKKEKWLEILGKEWVRTWDRVLLHNENGSFWAYKSSCGIYVDEDLLTQMENEFKKCKMCKSWISGCCRKRKPVNVRFLITRFLETKENEYCDEWSPKDK</sequence>
<reference evidence="1" key="1">
    <citation type="journal article" date="2015" name="Nature">
        <title>Complex archaea that bridge the gap between prokaryotes and eukaryotes.</title>
        <authorList>
            <person name="Spang A."/>
            <person name="Saw J.H."/>
            <person name="Jorgensen S.L."/>
            <person name="Zaremba-Niedzwiedzka K."/>
            <person name="Martijn J."/>
            <person name="Lind A.E."/>
            <person name="van Eijk R."/>
            <person name="Schleper C."/>
            <person name="Guy L."/>
            <person name="Ettema T.J."/>
        </authorList>
    </citation>
    <scope>NUCLEOTIDE SEQUENCE</scope>
</reference>
<evidence type="ECO:0000313" key="1">
    <source>
        <dbReference type="EMBL" id="KKL61221.1"/>
    </source>
</evidence>
<accession>A0A0F9E4U3</accession>
<comment type="caution">
    <text evidence="1">The sequence shown here is derived from an EMBL/GenBank/DDBJ whole genome shotgun (WGS) entry which is preliminary data.</text>
</comment>
<dbReference type="AlphaFoldDB" id="A0A0F9E4U3"/>
<organism evidence="1">
    <name type="scientific">marine sediment metagenome</name>
    <dbReference type="NCBI Taxonomy" id="412755"/>
    <lineage>
        <taxon>unclassified sequences</taxon>
        <taxon>metagenomes</taxon>
        <taxon>ecological metagenomes</taxon>
    </lineage>
</organism>